<dbReference type="InterPro" id="IPR037401">
    <property type="entry name" value="SnoaL-like"/>
</dbReference>
<evidence type="ECO:0000259" key="1">
    <source>
        <dbReference type="Pfam" id="PF13577"/>
    </source>
</evidence>
<protein>
    <recommendedName>
        <fullName evidence="1">SnoaL-like domain-containing protein</fullName>
    </recommendedName>
</protein>
<dbReference type="Gene3D" id="3.10.450.50">
    <property type="match status" value="1"/>
</dbReference>
<gene>
    <name evidence="2" type="ORF">CIK64_15390</name>
</gene>
<accession>A0A2A3Z1W2</accession>
<evidence type="ECO:0000313" key="2">
    <source>
        <dbReference type="EMBL" id="PCC45517.1"/>
    </source>
</evidence>
<name>A0A2A3Z1W2_BREAU</name>
<organism evidence="2 3">
    <name type="scientific">Brevibacterium aurantiacum</name>
    <dbReference type="NCBI Taxonomy" id="273384"/>
    <lineage>
        <taxon>Bacteria</taxon>
        <taxon>Bacillati</taxon>
        <taxon>Actinomycetota</taxon>
        <taxon>Actinomycetes</taxon>
        <taxon>Micrococcales</taxon>
        <taxon>Brevibacteriaceae</taxon>
        <taxon>Brevibacterium</taxon>
    </lineage>
</organism>
<feature type="domain" description="SnoaL-like" evidence="1">
    <location>
        <begin position="12"/>
        <end position="145"/>
    </location>
</feature>
<dbReference type="SUPFAM" id="SSF54427">
    <property type="entry name" value="NTF2-like"/>
    <property type="match status" value="1"/>
</dbReference>
<sequence>MDDSNSRFISDLRTKCEIKDALARYCRGVDRRDFDLVRSVYHSDAYDAHGPYNGNVDGLLDWMVKRHKSVAQSMHFLGNCIIDLKASYADVETYCVTYQKLHPESGGSTSEVGLTVGTSGQQTQVRCRYLDRFEPRQGLWKISRRVVVYESLLLEESTSNSPFASDMILATRGNDDPLYSVFGSS</sequence>
<reference evidence="2 3" key="1">
    <citation type="journal article" date="2017" name="Elife">
        <title>Extensive horizontal gene transfer in cheese-associated bacteria.</title>
        <authorList>
            <person name="Bonham K.S."/>
            <person name="Wolfe B.E."/>
            <person name="Dutton R.J."/>
        </authorList>
    </citation>
    <scope>NUCLEOTIDE SEQUENCE [LARGE SCALE GENOMIC DNA]</scope>
    <source>
        <strain evidence="2 3">947_7</strain>
    </source>
</reference>
<comment type="caution">
    <text evidence="2">The sequence shown here is derived from an EMBL/GenBank/DDBJ whole genome shotgun (WGS) entry which is preliminary data.</text>
</comment>
<dbReference type="InterPro" id="IPR032710">
    <property type="entry name" value="NTF2-like_dom_sf"/>
</dbReference>
<dbReference type="RefSeq" id="WP_096162839.1">
    <property type="nucleotide sequence ID" value="NZ_NRGP01000023.1"/>
</dbReference>
<evidence type="ECO:0000313" key="3">
    <source>
        <dbReference type="Proteomes" id="UP000217564"/>
    </source>
</evidence>
<dbReference type="Pfam" id="PF13577">
    <property type="entry name" value="SnoaL_4"/>
    <property type="match status" value="1"/>
</dbReference>
<dbReference type="EMBL" id="NRGP01000023">
    <property type="protein sequence ID" value="PCC45517.1"/>
    <property type="molecule type" value="Genomic_DNA"/>
</dbReference>
<dbReference type="AlphaFoldDB" id="A0A2A3Z1W2"/>
<dbReference type="Proteomes" id="UP000217564">
    <property type="component" value="Unassembled WGS sequence"/>
</dbReference>
<dbReference type="CDD" id="cd00531">
    <property type="entry name" value="NTF2_like"/>
    <property type="match status" value="1"/>
</dbReference>
<proteinExistence type="predicted"/>